<dbReference type="PANTHER" id="PTHR30435:SF18">
    <property type="entry name" value="FLAGELLAR BASAL-BODY ROD PROTEIN FLGF"/>
    <property type="match status" value="1"/>
</dbReference>
<keyword evidence="10" id="KW-0966">Cell projection</keyword>
<dbReference type="GO" id="GO:0071978">
    <property type="term" value="P:bacterial-type flagellum-dependent swarming motility"/>
    <property type="evidence" value="ECO:0007669"/>
    <property type="project" value="TreeGrafter"/>
</dbReference>
<evidence type="ECO:0000259" key="9">
    <source>
        <dbReference type="Pfam" id="PF22692"/>
    </source>
</evidence>
<dbReference type="InterPro" id="IPR010930">
    <property type="entry name" value="Flg_bb/hook_C_dom"/>
</dbReference>
<keyword evidence="10" id="KW-0282">Flagellum</keyword>
<feature type="domain" description="Flagellar hook protein FlgE/F/G-like D1" evidence="9">
    <location>
        <begin position="82"/>
        <end position="145"/>
    </location>
</feature>
<dbReference type="InterPro" id="IPR020013">
    <property type="entry name" value="Flagellar_FlgE/F/G"/>
</dbReference>
<keyword evidence="3 6" id="KW-0975">Bacterial flagellum</keyword>
<dbReference type="NCBIfam" id="TIGR03506">
    <property type="entry name" value="FlgEFG_subfam"/>
    <property type="match status" value="1"/>
</dbReference>
<comment type="subcellular location">
    <subcellularLocation>
        <location evidence="1 6">Bacterial flagellum basal body</location>
    </subcellularLocation>
</comment>
<evidence type="ECO:0000256" key="3">
    <source>
        <dbReference type="ARBA" id="ARBA00023143"/>
    </source>
</evidence>
<dbReference type="STRING" id="946333.A4W93_15895"/>
<dbReference type="OrthoDB" id="9804559at2"/>
<keyword evidence="10" id="KW-0969">Cilium</keyword>
<evidence type="ECO:0000256" key="5">
    <source>
        <dbReference type="ARBA" id="ARBA00040228"/>
    </source>
</evidence>
<dbReference type="SUPFAM" id="SSF117143">
    <property type="entry name" value="Flagellar hook protein flgE"/>
    <property type="match status" value="1"/>
</dbReference>
<dbReference type="RefSeq" id="WP_085751550.1">
    <property type="nucleotide sequence ID" value="NZ_BSPR01000004.1"/>
</dbReference>
<dbReference type="InterPro" id="IPR001444">
    <property type="entry name" value="Flag_bb_rod_N"/>
</dbReference>
<evidence type="ECO:0000313" key="11">
    <source>
        <dbReference type="Proteomes" id="UP000193427"/>
    </source>
</evidence>
<feature type="domain" description="Flagellar basal-body/hook protein C-terminal" evidence="8">
    <location>
        <begin position="195"/>
        <end position="239"/>
    </location>
</feature>
<evidence type="ECO:0000259" key="7">
    <source>
        <dbReference type="Pfam" id="PF00460"/>
    </source>
</evidence>
<comment type="similarity">
    <text evidence="2 6">Belongs to the flagella basal body rod proteins family.</text>
</comment>
<dbReference type="NCBIfam" id="NF009280">
    <property type="entry name" value="PRK12640.1"/>
    <property type="match status" value="1"/>
</dbReference>
<reference evidence="10 11" key="1">
    <citation type="submission" date="2016-04" db="EMBL/GenBank/DDBJ databases">
        <title>Complete genome sequence of natural rubber-degrading, novel Gram-negative bacterium, Rhizobacter gummiphilus strain NS21.</title>
        <authorList>
            <person name="Tabata M."/>
            <person name="Kasai D."/>
            <person name="Fukuda M."/>
        </authorList>
    </citation>
    <scope>NUCLEOTIDE SEQUENCE [LARGE SCALE GENOMIC DNA]</scope>
    <source>
        <strain evidence="10 11">NS21</strain>
    </source>
</reference>
<proteinExistence type="inferred from homology"/>
<evidence type="ECO:0000256" key="4">
    <source>
        <dbReference type="ARBA" id="ARBA00038560"/>
    </source>
</evidence>
<evidence type="ECO:0000256" key="2">
    <source>
        <dbReference type="ARBA" id="ARBA00009677"/>
    </source>
</evidence>
<accession>A0A1W6LAI5</accession>
<evidence type="ECO:0000256" key="6">
    <source>
        <dbReference type="RuleBase" id="RU362116"/>
    </source>
</evidence>
<evidence type="ECO:0000313" key="10">
    <source>
        <dbReference type="EMBL" id="ARN21262.1"/>
    </source>
</evidence>
<keyword evidence="11" id="KW-1185">Reference proteome</keyword>
<dbReference type="GO" id="GO:0030694">
    <property type="term" value="C:bacterial-type flagellum basal body, rod"/>
    <property type="evidence" value="ECO:0007669"/>
    <property type="project" value="UniProtKB-UniRule"/>
</dbReference>
<dbReference type="PANTHER" id="PTHR30435">
    <property type="entry name" value="FLAGELLAR PROTEIN"/>
    <property type="match status" value="1"/>
</dbReference>
<dbReference type="InterPro" id="IPR053967">
    <property type="entry name" value="LlgE_F_G-like_D1"/>
</dbReference>
<organism evidence="10 11">
    <name type="scientific">Piscinibacter gummiphilus</name>
    <dbReference type="NCBI Taxonomy" id="946333"/>
    <lineage>
        <taxon>Bacteria</taxon>
        <taxon>Pseudomonadati</taxon>
        <taxon>Pseudomonadota</taxon>
        <taxon>Betaproteobacteria</taxon>
        <taxon>Burkholderiales</taxon>
        <taxon>Sphaerotilaceae</taxon>
        <taxon>Piscinibacter</taxon>
    </lineage>
</organism>
<gene>
    <name evidence="10" type="ORF">A4W93_15895</name>
</gene>
<dbReference type="InterPro" id="IPR037925">
    <property type="entry name" value="FlgE/F/G-like"/>
</dbReference>
<dbReference type="EMBL" id="CP015118">
    <property type="protein sequence ID" value="ARN21262.1"/>
    <property type="molecule type" value="Genomic_DNA"/>
</dbReference>
<evidence type="ECO:0000259" key="8">
    <source>
        <dbReference type="Pfam" id="PF06429"/>
    </source>
</evidence>
<dbReference type="Proteomes" id="UP000193427">
    <property type="component" value="Chromosome"/>
</dbReference>
<evidence type="ECO:0000256" key="1">
    <source>
        <dbReference type="ARBA" id="ARBA00004117"/>
    </source>
</evidence>
<dbReference type="Pfam" id="PF06429">
    <property type="entry name" value="Flg_bbr_C"/>
    <property type="match status" value="1"/>
</dbReference>
<dbReference type="Pfam" id="PF00460">
    <property type="entry name" value="Flg_bb_rod"/>
    <property type="match status" value="1"/>
</dbReference>
<protein>
    <recommendedName>
        <fullName evidence="5 6">Flagellar basal-body rod protein FlgF</fullName>
    </recommendedName>
</protein>
<sequence>MDALIYTAMSGAERALHAQQVHANNLANLDTPGFRANMELATSQAVKGGYGYDARHLGALQANAISGREGAVRQTGRDLDVALAGPGYLTVQWQDGEAYTRSGSMAIDADGALTVSGHPVLGEGGPIVLPPYTALSIGADGTISVQIDGQTQMQVIDKLKLVRADAADLTKNEAGLIVSRTGDELPADDTVGVRGGFLEGSNVSAVEEMVATMSLTRDFEVQMKLYKAADGMAEAGNRLIRE</sequence>
<name>A0A1W6LAI5_9BURK</name>
<dbReference type="Pfam" id="PF22692">
    <property type="entry name" value="LlgE_F_G_D1"/>
    <property type="match status" value="1"/>
</dbReference>
<feature type="domain" description="Flagellar basal body rod protein N-terminal" evidence="7">
    <location>
        <begin position="5"/>
        <end position="35"/>
    </location>
</feature>
<dbReference type="KEGG" id="rgu:A4W93_15895"/>
<comment type="subunit">
    <text evidence="4 6">The basal body constitutes a major portion of the flagellar organelle and consists of five rings (E,L,P,S, and M) mounted on a central rod. The rod consists of about 26 subunits of FlgG in the distal portion, and FlgB, FlgC and FlgF are thought to build up the proximal portion of the rod with about 6 subunits each.</text>
</comment>
<dbReference type="AlphaFoldDB" id="A0A1W6LAI5"/>